<evidence type="ECO:0000313" key="2">
    <source>
        <dbReference type="Proteomes" id="UP000789901"/>
    </source>
</evidence>
<organism evidence="1 2">
    <name type="scientific">Gigaspora margarita</name>
    <dbReference type="NCBI Taxonomy" id="4874"/>
    <lineage>
        <taxon>Eukaryota</taxon>
        <taxon>Fungi</taxon>
        <taxon>Fungi incertae sedis</taxon>
        <taxon>Mucoromycota</taxon>
        <taxon>Glomeromycotina</taxon>
        <taxon>Glomeromycetes</taxon>
        <taxon>Diversisporales</taxon>
        <taxon>Gigasporaceae</taxon>
        <taxon>Gigaspora</taxon>
    </lineage>
</organism>
<dbReference type="EMBL" id="CAJVQB010146711">
    <property type="protein sequence ID" value="CAG8855185.1"/>
    <property type="molecule type" value="Genomic_DNA"/>
</dbReference>
<name>A0ABN7XJJ9_GIGMA</name>
<evidence type="ECO:0000313" key="1">
    <source>
        <dbReference type="EMBL" id="CAG8855185.1"/>
    </source>
</evidence>
<feature type="non-terminal residue" evidence="1">
    <location>
        <position position="1"/>
    </location>
</feature>
<keyword evidence="2" id="KW-1185">Reference proteome</keyword>
<proteinExistence type="predicted"/>
<reference evidence="1 2" key="1">
    <citation type="submission" date="2021-06" db="EMBL/GenBank/DDBJ databases">
        <authorList>
            <person name="Kallberg Y."/>
            <person name="Tangrot J."/>
            <person name="Rosling A."/>
        </authorList>
    </citation>
    <scope>NUCLEOTIDE SEQUENCE [LARGE SCALE GENOMIC DNA]</scope>
    <source>
        <strain evidence="1 2">120-4 pot B 10/14</strain>
    </source>
</reference>
<comment type="caution">
    <text evidence="1">The sequence shown here is derived from an EMBL/GenBank/DDBJ whole genome shotgun (WGS) entry which is preliminary data.</text>
</comment>
<accession>A0ABN7XJJ9</accession>
<gene>
    <name evidence="1" type="ORF">GMARGA_LOCUS44006</name>
</gene>
<protein>
    <submittedName>
        <fullName evidence="1">29222_t:CDS:1</fullName>
    </submittedName>
</protein>
<feature type="non-terminal residue" evidence="1">
    <location>
        <position position="76"/>
    </location>
</feature>
<sequence length="76" mass="8493">SGSQLCGACDTMGGGLYGAYGVTGFETEVRIPVVVYLKRQFIDYSQFNTSLRRIAHQWIIVATTPAYKFLSHRLCE</sequence>
<dbReference type="Proteomes" id="UP000789901">
    <property type="component" value="Unassembled WGS sequence"/>
</dbReference>